<feature type="compositionally biased region" description="Basic and acidic residues" evidence="1">
    <location>
        <begin position="277"/>
        <end position="294"/>
    </location>
</feature>
<feature type="domain" description="AAA+ ATPase" evidence="2">
    <location>
        <begin position="347"/>
        <end position="504"/>
    </location>
</feature>
<evidence type="ECO:0000313" key="4">
    <source>
        <dbReference type="Proteomes" id="UP000190135"/>
    </source>
</evidence>
<evidence type="ECO:0000313" key="3">
    <source>
        <dbReference type="EMBL" id="SKA31670.1"/>
    </source>
</evidence>
<protein>
    <submittedName>
        <fullName evidence="3">ATPase family associated with various cellular activities (AAA)</fullName>
    </submittedName>
</protein>
<dbReference type="AlphaFoldDB" id="A0A1T4STR2"/>
<dbReference type="InterPro" id="IPR003959">
    <property type="entry name" value="ATPase_AAA_core"/>
</dbReference>
<accession>A0A1T4STR2</accession>
<keyword evidence="4" id="KW-1185">Reference proteome</keyword>
<dbReference type="PANTHER" id="PTHR23076:SF97">
    <property type="entry name" value="ATP-DEPENDENT ZINC METALLOPROTEASE YME1L1"/>
    <property type="match status" value="1"/>
</dbReference>
<dbReference type="GO" id="GO:0006508">
    <property type="term" value="P:proteolysis"/>
    <property type="evidence" value="ECO:0007669"/>
    <property type="project" value="TreeGrafter"/>
</dbReference>
<dbReference type="SUPFAM" id="SSF52540">
    <property type="entry name" value="P-loop containing nucleoside triphosphate hydrolases"/>
    <property type="match status" value="1"/>
</dbReference>
<dbReference type="SMART" id="SM00382">
    <property type="entry name" value="AAA"/>
    <property type="match status" value="1"/>
</dbReference>
<dbReference type="InterPro" id="IPR003593">
    <property type="entry name" value="AAA+_ATPase"/>
</dbReference>
<dbReference type="GO" id="GO:0030163">
    <property type="term" value="P:protein catabolic process"/>
    <property type="evidence" value="ECO:0007669"/>
    <property type="project" value="TreeGrafter"/>
</dbReference>
<dbReference type="Pfam" id="PF00004">
    <property type="entry name" value="AAA"/>
    <property type="match status" value="1"/>
</dbReference>
<feature type="region of interest" description="Disordered" evidence="1">
    <location>
        <begin position="1"/>
        <end position="42"/>
    </location>
</feature>
<dbReference type="RefSeq" id="WP_078709670.1">
    <property type="nucleotide sequence ID" value="NZ_FUXL01000014.1"/>
</dbReference>
<name>A0A1T4STR2_9HYPH</name>
<proteinExistence type="predicted"/>
<gene>
    <name evidence="3" type="ORF">SAMN05428963_11443</name>
</gene>
<dbReference type="CDD" id="cd19481">
    <property type="entry name" value="RecA-like_protease"/>
    <property type="match status" value="1"/>
</dbReference>
<evidence type="ECO:0000256" key="1">
    <source>
        <dbReference type="SAM" id="MobiDB-lite"/>
    </source>
</evidence>
<reference evidence="3 4" key="1">
    <citation type="submission" date="2017-02" db="EMBL/GenBank/DDBJ databases">
        <authorList>
            <person name="Peterson S.W."/>
        </authorList>
    </citation>
    <scope>NUCLEOTIDE SEQUENCE [LARGE SCALE GENOMIC DNA]</scope>
    <source>
        <strain evidence="3 4">USBA 369</strain>
    </source>
</reference>
<dbReference type="GO" id="GO:0005524">
    <property type="term" value="F:ATP binding"/>
    <property type="evidence" value="ECO:0007669"/>
    <property type="project" value="InterPro"/>
</dbReference>
<feature type="region of interest" description="Disordered" evidence="1">
    <location>
        <begin position="253"/>
        <end position="294"/>
    </location>
</feature>
<dbReference type="GO" id="GO:0016887">
    <property type="term" value="F:ATP hydrolysis activity"/>
    <property type="evidence" value="ECO:0007669"/>
    <property type="project" value="InterPro"/>
</dbReference>
<dbReference type="EMBL" id="FUXL01000014">
    <property type="protein sequence ID" value="SKA31670.1"/>
    <property type="molecule type" value="Genomic_DNA"/>
</dbReference>
<dbReference type="STRING" id="1365950.SAMN05428963_11443"/>
<dbReference type="OrthoDB" id="9809379at2"/>
<evidence type="ECO:0000259" key="2">
    <source>
        <dbReference type="SMART" id="SM00382"/>
    </source>
</evidence>
<dbReference type="PANTHER" id="PTHR23076">
    <property type="entry name" value="METALLOPROTEASE M41 FTSH"/>
    <property type="match status" value="1"/>
</dbReference>
<dbReference type="GO" id="GO:0004176">
    <property type="term" value="F:ATP-dependent peptidase activity"/>
    <property type="evidence" value="ECO:0007669"/>
    <property type="project" value="TreeGrafter"/>
</dbReference>
<dbReference type="GO" id="GO:0005886">
    <property type="term" value="C:plasma membrane"/>
    <property type="evidence" value="ECO:0007669"/>
    <property type="project" value="TreeGrafter"/>
</dbReference>
<sequence length="547" mass="57823">MAGKLGSPKPAPRSKTKSAEGFDADNILGLMASDEPEAKDAPPVQDASAVATQLLIDRALARAKISRTDLGEMFGTSSTIITLEARAPGFAGAALRLLDDGLLLPGSVEATDMSTVRNWASKMLRRSDSPDFIVATAALSMGDTLEADVIYRRRLGIVMRSGLPLLVVSEVAVPTVIGLSADAILDGGILDAEIVAATMVQVMEEEARRVRLALDEARLDLSRLDIADLAVAIRPGLPLERSIAILKWLTSGGRADQSSGRDKAGDGGGGSEPADDDDRRSPRALSKADRKRLGESGAELIQPVAADDLRRVTVETLPGLGEARDWALDLKADLALWQDGGLGWGAVSSRLLLSGPPGTGKTTFASALCNTLDIPLLATSVSTFLERGHLGDVLKRMTASFDIAKALAPCVLFIDEADGIGQRVSMDRDYADYWNAVVNKALELMDGRVKTEGVVIVGATNRPDQIEPALRRSGRWERHVAIPMPDRKALAAILAHHLGADLEGVLASAPPKSPILANSVHDGEIDVGSAERNSDDSGATTSEEPRP</sequence>
<dbReference type="Proteomes" id="UP000190135">
    <property type="component" value="Unassembled WGS sequence"/>
</dbReference>
<dbReference type="Gene3D" id="3.40.50.300">
    <property type="entry name" value="P-loop containing nucleotide triphosphate hydrolases"/>
    <property type="match status" value="1"/>
</dbReference>
<organism evidence="3 4">
    <name type="scientific">Consotaella salsifontis</name>
    <dbReference type="NCBI Taxonomy" id="1365950"/>
    <lineage>
        <taxon>Bacteria</taxon>
        <taxon>Pseudomonadati</taxon>
        <taxon>Pseudomonadota</taxon>
        <taxon>Alphaproteobacteria</taxon>
        <taxon>Hyphomicrobiales</taxon>
        <taxon>Aurantimonadaceae</taxon>
        <taxon>Consotaella</taxon>
    </lineage>
</organism>
<feature type="compositionally biased region" description="Polar residues" evidence="1">
    <location>
        <begin position="536"/>
        <end position="547"/>
    </location>
</feature>
<dbReference type="InterPro" id="IPR027417">
    <property type="entry name" value="P-loop_NTPase"/>
</dbReference>
<feature type="region of interest" description="Disordered" evidence="1">
    <location>
        <begin position="511"/>
        <end position="547"/>
    </location>
</feature>